<protein>
    <submittedName>
        <fullName evidence="7">Uncharacterized protein</fullName>
    </submittedName>
</protein>
<evidence type="ECO:0000256" key="6">
    <source>
        <dbReference type="SAM" id="Phobius"/>
    </source>
</evidence>
<keyword evidence="8" id="KW-1185">Reference proteome</keyword>
<comment type="subcellular location">
    <subcellularLocation>
        <location evidence="1">Membrane</location>
        <topology evidence="1">Multi-pass membrane protein</topology>
    </subcellularLocation>
</comment>
<proteinExistence type="inferred from homology"/>
<evidence type="ECO:0000313" key="8">
    <source>
        <dbReference type="Proteomes" id="UP000197418"/>
    </source>
</evidence>
<evidence type="ECO:0000256" key="4">
    <source>
        <dbReference type="ARBA" id="ARBA00022989"/>
    </source>
</evidence>
<evidence type="ECO:0000256" key="2">
    <source>
        <dbReference type="ARBA" id="ARBA00009190"/>
    </source>
</evidence>
<evidence type="ECO:0000256" key="1">
    <source>
        <dbReference type="ARBA" id="ARBA00004141"/>
    </source>
</evidence>
<dbReference type="PANTHER" id="PTHR12608">
    <property type="entry name" value="TRANSMEMBRANE PROTEIN HTP-1 RELATED"/>
    <property type="match status" value="1"/>
</dbReference>
<evidence type="ECO:0000256" key="5">
    <source>
        <dbReference type="ARBA" id="ARBA00023136"/>
    </source>
</evidence>
<sequence>MDGILAIFFAIFLAELGDKTQLATIAFASKYGWKTAFTGAVLGLAAVNLLGAILGDKLGDVLPIDLVHKGAGVLFILFGVLMLLGKI</sequence>
<gene>
    <name evidence="7" type="ORF">A3L08_00195</name>
</gene>
<dbReference type="EMBL" id="CP015102">
    <property type="protein sequence ID" value="ASJ05864.1"/>
    <property type="molecule type" value="Genomic_DNA"/>
</dbReference>
<accession>A0A218P504</accession>
<name>A0A218P504_9EURY</name>
<reference evidence="7 8" key="1">
    <citation type="submission" date="2016-04" db="EMBL/GenBank/DDBJ databases">
        <title>Complete genome sequence of Thermococcus pacificus type strain P4.</title>
        <authorList>
            <person name="Oger P.M."/>
        </authorList>
    </citation>
    <scope>NUCLEOTIDE SEQUENCE [LARGE SCALE GENOMIC DNA]</scope>
    <source>
        <strain evidence="7 8">P-4</strain>
    </source>
</reference>
<dbReference type="GeneID" id="33314643"/>
<keyword evidence="3 6" id="KW-0812">Transmembrane</keyword>
<dbReference type="PANTHER" id="PTHR12608:SF1">
    <property type="entry name" value="TRANSMEMBRANE PROTEIN 165"/>
    <property type="match status" value="1"/>
</dbReference>
<keyword evidence="5 6" id="KW-0472">Membrane</keyword>
<evidence type="ECO:0000313" key="7">
    <source>
        <dbReference type="EMBL" id="ASJ05864.1"/>
    </source>
</evidence>
<organism evidence="7 8">
    <name type="scientific">Thermococcus pacificus</name>
    <dbReference type="NCBI Taxonomy" id="71998"/>
    <lineage>
        <taxon>Archaea</taxon>
        <taxon>Methanobacteriati</taxon>
        <taxon>Methanobacteriota</taxon>
        <taxon>Thermococci</taxon>
        <taxon>Thermococcales</taxon>
        <taxon>Thermococcaceae</taxon>
        <taxon>Thermococcus</taxon>
    </lineage>
</organism>
<dbReference type="GO" id="GO:0046873">
    <property type="term" value="F:metal ion transmembrane transporter activity"/>
    <property type="evidence" value="ECO:0007669"/>
    <property type="project" value="InterPro"/>
</dbReference>
<dbReference type="Proteomes" id="UP000197418">
    <property type="component" value="Chromosome"/>
</dbReference>
<dbReference type="RefSeq" id="WP_088853127.1">
    <property type="nucleotide sequence ID" value="NZ_CP015102.1"/>
</dbReference>
<evidence type="ECO:0000256" key="3">
    <source>
        <dbReference type="ARBA" id="ARBA00022692"/>
    </source>
</evidence>
<dbReference type="KEGG" id="tpaf:A3L08_00195"/>
<dbReference type="OrthoDB" id="85362at2157"/>
<comment type="similarity">
    <text evidence="2">Belongs to the GDT1 family.</text>
</comment>
<keyword evidence="4 6" id="KW-1133">Transmembrane helix</keyword>
<dbReference type="Pfam" id="PF01169">
    <property type="entry name" value="GDT1"/>
    <property type="match status" value="1"/>
</dbReference>
<feature type="transmembrane region" description="Helical" evidence="6">
    <location>
        <begin position="33"/>
        <end position="54"/>
    </location>
</feature>
<dbReference type="AlphaFoldDB" id="A0A218P504"/>
<feature type="transmembrane region" description="Helical" evidence="6">
    <location>
        <begin position="66"/>
        <end position="85"/>
    </location>
</feature>
<dbReference type="GO" id="GO:0016020">
    <property type="term" value="C:membrane"/>
    <property type="evidence" value="ECO:0007669"/>
    <property type="project" value="UniProtKB-SubCell"/>
</dbReference>
<dbReference type="InterPro" id="IPR001727">
    <property type="entry name" value="GDT1-like"/>
</dbReference>